<keyword evidence="2" id="KW-0547">Nucleotide-binding</keyword>
<protein>
    <submittedName>
        <fullName evidence="2">ATP-binding protein</fullName>
    </submittedName>
</protein>
<dbReference type="CDD" id="cd00009">
    <property type="entry name" value="AAA"/>
    <property type="match status" value="1"/>
</dbReference>
<dbReference type="InterPro" id="IPR050764">
    <property type="entry name" value="CbbQ/NirQ/NorQ/GpvN"/>
</dbReference>
<feature type="domain" description="AAA+ ATPase" evidence="1">
    <location>
        <begin position="16"/>
        <end position="151"/>
    </location>
</feature>
<dbReference type="InterPro" id="IPR011704">
    <property type="entry name" value="ATPase_dyneun-rel_AAA"/>
</dbReference>
<reference evidence="3" key="1">
    <citation type="submission" date="2019-08" db="EMBL/GenBank/DDBJ databases">
        <title>Limnoglobus roseus gen. nov., sp. nov., a novel freshwater planctomycete with a giant genome from the family Gemmataceae.</title>
        <authorList>
            <person name="Kulichevskaya I.S."/>
            <person name="Naumoff D.G."/>
            <person name="Miroshnikov K."/>
            <person name="Ivanova A."/>
            <person name="Philippov D.A."/>
            <person name="Hakobyan A."/>
            <person name="Rijpstra I.C."/>
            <person name="Sinninghe Damste J.S."/>
            <person name="Liesack W."/>
            <person name="Dedysh S.N."/>
        </authorList>
    </citation>
    <scope>NUCLEOTIDE SEQUENCE [LARGE SCALE GENOMIC DNA]</scope>
    <source>
        <strain evidence="3">PX52</strain>
    </source>
</reference>
<accession>A0A5C1AJS0</accession>
<dbReference type="Pfam" id="PF07728">
    <property type="entry name" value="AAA_5"/>
    <property type="match status" value="1"/>
</dbReference>
<dbReference type="SMART" id="SM00382">
    <property type="entry name" value="AAA"/>
    <property type="match status" value="1"/>
</dbReference>
<dbReference type="GO" id="GO:0016887">
    <property type="term" value="F:ATP hydrolysis activity"/>
    <property type="evidence" value="ECO:0007669"/>
    <property type="project" value="InterPro"/>
</dbReference>
<organism evidence="2 3">
    <name type="scientific">Limnoglobus roseus</name>
    <dbReference type="NCBI Taxonomy" id="2598579"/>
    <lineage>
        <taxon>Bacteria</taxon>
        <taxon>Pseudomonadati</taxon>
        <taxon>Planctomycetota</taxon>
        <taxon>Planctomycetia</taxon>
        <taxon>Gemmatales</taxon>
        <taxon>Gemmataceae</taxon>
        <taxon>Limnoglobus</taxon>
    </lineage>
</organism>
<dbReference type="Gene3D" id="3.40.50.300">
    <property type="entry name" value="P-loop containing nucleotide triphosphate hydrolases"/>
    <property type="match status" value="1"/>
</dbReference>
<dbReference type="AlphaFoldDB" id="A0A5C1AJS0"/>
<dbReference type="Proteomes" id="UP000324974">
    <property type="component" value="Chromosome"/>
</dbReference>
<evidence type="ECO:0000259" key="1">
    <source>
        <dbReference type="SMART" id="SM00382"/>
    </source>
</evidence>
<dbReference type="PANTHER" id="PTHR42759:SF1">
    <property type="entry name" value="MAGNESIUM-CHELATASE SUBUNIT CHLD"/>
    <property type="match status" value="1"/>
</dbReference>
<name>A0A5C1AJS0_9BACT</name>
<keyword evidence="2" id="KW-0067">ATP-binding</keyword>
<dbReference type="GO" id="GO:0005524">
    <property type="term" value="F:ATP binding"/>
    <property type="evidence" value="ECO:0007669"/>
    <property type="project" value="UniProtKB-KW"/>
</dbReference>
<dbReference type="RefSeq" id="WP_149112011.1">
    <property type="nucleotide sequence ID" value="NZ_CP042425.1"/>
</dbReference>
<evidence type="ECO:0000313" key="2">
    <source>
        <dbReference type="EMBL" id="QEL17394.1"/>
    </source>
</evidence>
<keyword evidence="3" id="KW-1185">Reference proteome</keyword>
<dbReference type="InterPro" id="IPR003593">
    <property type="entry name" value="AAA+_ATPase"/>
</dbReference>
<gene>
    <name evidence="2" type="ORF">PX52LOC_04381</name>
</gene>
<sequence>MRPRDVSKALCALLPTRRPVYLWGPPGVGKSAVVRHAADALKLKLVDVRATLLDPVDLRGLPKVTKDRAEWCPPAFLPRTGDGVLFLDELAQAPPLVQAACLQLVLDRKVGEYELPPGWAVVAASNRQEDRAGTHRLITPLLNRFVHLDLDVSAEDWQAWAVVNNVAPEVRAFLQYRPALLAQFDPAASPRAFPTPRSWAFVSDVVAGTPADLLHRVVAGCVGDGPAAEFVGFLQLYRELPDLDVILKQPETTPVPREPAVLYALVGAIAERCKSDATPAHGLVQYALRFPDEFALLALRDVLAVKPKLASLSIVQQWIAQARTKGLFLAA</sequence>
<dbReference type="InterPro" id="IPR027417">
    <property type="entry name" value="P-loop_NTPase"/>
</dbReference>
<dbReference type="OrthoDB" id="9808317at2"/>
<proteinExistence type="predicted"/>
<dbReference type="PANTHER" id="PTHR42759">
    <property type="entry name" value="MOXR FAMILY PROTEIN"/>
    <property type="match status" value="1"/>
</dbReference>
<dbReference type="KEGG" id="lrs:PX52LOC_04381"/>
<evidence type="ECO:0000313" key="3">
    <source>
        <dbReference type="Proteomes" id="UP000324974"/>
    </source>
</evidence>
<dbReference type="EMBL" id="CP042425">
    <property type="protein sequence ID" value="QEL17394.1"/>
    <property type="molecule type" value="Genomic_DNA"/>
</dbReference>
<dbReference type="SUPFAM" id="SSF52540">
    <property type="entry name" value="P-loop containing nucleoside triphosphate hydrolases"/>
    <property type="match status" value="1"/>
</dbReference>